<evidence type="ECO:0000313" key="2">
    <source>
        <dbReference type="EMBL" id="AES73951.1"/>
    </source>
</evidence>
<reference evidence="2 4" key="1">
    <citation type="journal article" date="2011" name="Nature">
        <title>The Medicago genome provides insight into the evolution of rhizobial symbioses.</title>
        <authorList>
            <person name="Young N.D."/>
            <person name="Debelle F."/>
            <person name="Oldroyd G.E."/>
            <person name="Geurts R."/>
            <person name="Cannon S.B."/>
            <person name="Udvardi M.K."/>
            <person name="Benedito V.A."/>
            <person name="Mayer K.F."/>
            <person name="Gouzy J."/>
            <person name="Schoof H."/>
            <person name="Van de Peer Y."/>
            <person name="Proost S."/>
            <person name="Cook D.R."/>
            <person name="Meyers B.C."/>
            <person name="Spannagl M."/>
            <person name="Cheung F."/>
            <person name="De Mita S."/>
            <person name="Krishnakumar V."/>
            <person name="Gundlach H."/>
            <person name="Zhou S."/>
            <person name="Mudge J."/>
            <person name="Bharti A.K."/>
            <person name="Murray J.D."/>
            <person name="Naoumkina M.A."/>
            <person name="Rosen B."/>
            <person name="Silverstein K.A."/>
            <person name="Tang H."/>
            <person name="Rombauts S."/>
            <person name="Zhao P.X."/>
            <person name="Zhou P."/>
            <person name="Barbe V."/>
            <person name="Bardou P."/>
            <person name="Bechner M."/>
            <person name="Bellec A."/>
            <person name="Berger A."/>
            <person name="Berges H."/>
            <person name="Bidwell S."/>
            <person name="Bisseling T."/>
            <person name="Choisne N."/>
            <person name="Couloux A."/>
            <person name="Denny R."/>
            <person name="Deshpande S."/>
            <person name="Dai X."/>
            <person name="Doyle J.J."/>
            <person name="Dudez A.M."/>
            <person name="Farmer A.D."/>
            <person name="Fouteau S."/>
            <person name="Franken C."/>
            <person name="Gibelin C."/>
            <person name="Gish J."/>
            <person name="Goldstein S."/>
            <person name="Gonzalez A.J."/>
            <person name="Green P.J."/>
            <person name="Hallab A."/>
            <person name="Hartog M."/>
            <person name="Hua A."/>
            <person name="Humphray S.J."/>
            <person name="Jeong D.H."/>
            <person name="Jing Y."/>
            <person name="Jocker A."/>
            <person name="Kenton S.M."/>
            <person name="Kim D.J."/>
            <person name="Klee K."/>
            <person name="Lai H."/>
            <person name="Lang C."/>
            <person name="Lin S."/>
            <person name="Macmil S.L."/>
            <person name="Magdelenat G."/>
            <person name="Matthews L."/>
            <person name="McCorrison J."/>
            <person name="Monaghan E.L."/>
            <person name="Mun J.H."/>
            <person name="Najar F.Z."/>
            <person name="Nicholson C."/>
            <person name="Noirot C."/>
            <person name="O'Bleness M."/>
            <person name="Paule C.R."/>
            <person name="Poulain J."/>
            <person name="Prion F."/>
            <person name="Qin B."/>
            <person name="Qu C."/>
            <person name="Retzel E.F."/>
            <person name="Riddle C."/>
            <person name="Sallet E."/>
            <person name="Samain S."/>
            <person name="Samson N."/>
            <person name="Sanders I."/>
            <person name="Saurat O."/>
            <person name="Scarpelli C."/>
            <person name="Schiex T."/>
            <person name="Segurens B."/>
            <person name="Severin A.J."/>
            <person name="Sherrier D.J."/>
            <person name="Shi R."/>
            <person name="Sims S."/>
            <person name="Singer S.R."/>
            <person name="Sinharoy S."/>
            <person name="Sterck L."/>
            <person name="Viollet A."/>
            <person name="Wang B.B."/>
            <person name="Wang K."/>
            <person name="Wang M."/>
            <person name="Wang X."/>
            <person name="Warfsmann J."/>
            <person name="Weissenbach J."/>
            <person name="White D.D."/>
            <person name="White J.D."/>
            <person name="Wiley G.B."/>
            <person name="Wincker P."/>
            <person name="Xing Y."/>
            <person name="Yang L."/>
            <person name="Yao Z."/>
            <person name="Ying F."/>
            <person name="Zhai J."/>
            <person name="Zhou L."/>
            <person name="Zuber A."/>
            <person name="Denarie J."/>
            <person name="Dixon R.A."/>
            <person name="May G.D."/>
            <person name="Schwartz D.C."/>
            <person name="Rogers J."/>
            <person name="Quetier F."/>
            <person name="Town C.D."/>
            <person name="Roe B.A."/>
        </authorList>
    </citation>
    <scope>NUCLEOTIDE SEQUENCE [LARGE SCALE GENOMIC DNA]</scope>
    <source>
        <strain evidence="2">A17</strain>
        <strain evidence="3 4">cv. Jemalong A17</strain>
    </source>
</reference>
<dbReference type="Proteomes" id="UP000002051">
    <property type="component" value="Chromosome 3"/>
</dbReference>
<evidence type="ECO:0000313" key="4">
    <source>
        <dbReference type="Proteomes" id="UP000002051"/>
    </source>
</evidence>
<protein>
    <submittedName>
        <fullName evidence="2 3">Uncharacterized protein</fullName>
    </submittedName>
</protein>
<feature type="compositionally biased region" description="Basic residues" evidence="1">
    <location>
        <begin position="10"/>
        <end position="20"/>
    </location>
</feature>
<dbReference type="EMBL" id="CM001219">
    <property type="protein sequence ID" value="AES73951.1"/>
    <property type="molecule type" value="Genomic_DNA"/>
</dbReference>
<reference evidence="3" key="3">
    <citation type="submission" date="2015-04" db="UniProtKB">
        <authorList>
            <consortium name="EnsemblPlants"/>
        </authorList>
    </citation>
    <scope>IDENTIFICATION</scope>
    <source>
        <strain evidence="3">cv. Jemalong A17</strain>
    </source>
</reference>
<dbReference type="AlphaFoldDB" id="G7J451"/>
<proteinExistence type="predicted"/>
<organism evidence="2 4">
    <name type="scientific">Medicago truncatula</name>
    <name type="common">Barrel medic</name>
    <name type="synonym">Medicago tribuloides</name>
    <dbReference type="NCBI Taxonomy" id="3880"/>
    <lineage>
        <taxon>Eukaryota</taxon>
        <taxon>Viridiplantae</taxon>
        <taxon>Streptophyta</taxon>
        <taxon>Embryophyta</taxon>
        <taxon>Tracheophyta</taxon>
        <taxon>Spermatophyta</taxon>
        <taxon>Magnoliopsida</taxon>
        <taxon>eudicotyledons</taxon>
        <taxon>Gunneridae</taxon>
        <taxon>Pentapetalae</taxon>
        <taxon>rosids</taxon>
        <taxon>fabids</taxon>
        <taxon>Fabales</taxon>
        <taxon>Fabaceae</taxon>
        <taxon>Papilionoideae</taxon>
        <taxon>50 kb inversion clade</taxon>
        <taxon>NPAAA clade</taxon>
        <taxon>Hologalegina</taxon>
        <taxon>IRL clade</taxon>
        <taxon>Trifolieae</taxon>
        <taxon>Medicago</taxon>
    </lineage>
</organism>
<evidence type="ECO:0000313" key="3">
    <source>
        <dbReference type="EnsemblPlants" id="AES73951"/>
    </source>
</evidence>
<name>G7J451_MEDTR</name>
<reference evidence="2 4" key="2">
    <citation type="journal article" date="2014" name="BMC Genomics">
        <title>An improved genome release (version Mt4.0) for the model legume Medicago truncatula.</title>
        <authorList>
            <person name="Tang H."/>
            <person name="Krishnakumar V."/>
            <person name="Bidwell S."/>
            <person name="Rosen B."/>
            <person name="Chan A."/>
            <person name="Zhou S."/>
            <person name="Gentzbittel L."/>
            <person name="Childs K.L."/>
            <person name="Yandell M."/>
            <person name="Gundlach H."/>
            <person name="Mayer K.F."/>
            <person name="Schwartz D.C."/>
            <person name="Town C.D."/>
        </authorList>
    </citation>
    <scope>GENOME REANNOTATION</scope>
    <source>
        <strain evidence="3 4">cv. Jemalong A17</strain>
    </source>
</reference>
<accession>G7J451</accession>
<sequence>MSNLEEKVTKLKQPRTRSRKDKTYNEYVGGGGENRGSFPPTSPTQSVLFPLGIEPDIPGVRPWKEFLATEVQTTWLYYNYFDE</sequence>
<feature type="region of interest" description="Disordered" evidence="1">
    <location>
        <begin position="1"/>
        <end position="45"/>
    </location>
</feature>
<gene>
    <name evidence="2" type="ordered locus">MTR_3g111300</name>
</gene>
<dbReference type="EnsemblPlants" id="AES73951">
    <property type="protein sequence ID" value="AES73951"/>
    <property type="gene ID" value="MTR_3g111300"/>
</dbReference>
<keyword evidence="4" id="KW-1185">Reference proteome</keyword>
<dbReference type="HOGENOM" id="CLU_2546058_0_0_1"/>
<dbReference type="PaxDb" id="3880-AES73951"/>
<evidence type="ECO:0000256" key="1">
    <source>
        <dbReference type="SAM" id="MobiDB-lite"/>
    </source>
</evidence>